<protein>
    <submittedName>
        <fullName evidence="2">STAS domain-containing protein</fullName>
    </submittedName>
</protein>
<dbReference type="InterPro" id="IPR002645">
    <property type="entry name" value="STAS_dom"/>
</dbReference>
<evidence type="ECO:0000313" key="2">
    <source>
        <dbReference type="EMBL" id="XCJ74568.1"/>
    </source>
</evidence>
<dbReference type="EMBL" id="CP159534">
    <property type="protein sequence ID" value="XCJ74568.1"/>
    <property type="molecule type" value="Genomic_DNA"/>
</dbReference>
<name>A0AAU8J3F5_9ACTN</name>
<dbReference type="AlphaFoldDB" id="A0AAU8J3F5"/>
<reference evidence="2" key="1">
    <citation type="submission" date="2024-06" db="EMBL/GenBank/DDBJ databases">
        <title>Streptomyces sp. strain HUAS MG91 genome sequences.</title>
        <authorList>
            <person name="Mo P."/>
        </authorList>
    </citation>
    <scope>NUCLEOTIDE SEQUENCE</scope>
    <source>
        <strain evidence="2">HUAS MG91</strain>
    </source>
</reference>
<dbReference type="KEGG" id="stac:ABII15_33385"/>
<dbReference type="InterPro" id="IPR036513">
    <property type="entry name" value="STAS_dom_sf"/>
</dbReference>
<dbReference type="Gene3D" id="3.30.750.24">
    <property type="entry name" value="STAS domain"/>
    <property type="match status" value="1"/>
</dbReference>
<gene>
    <name evidence="2" type="ORF">ABII15_33385</name>
</gene>
<dbReference type="CDD" id="cd07043">
    <property type="entry name" value="STAS_anti-anti-sigma_factors"/>
    <property type="match status" value="1"/>
</dbReference>
<accession>A0AAU8J3F5</accession>
<dbReference type="SUPFAM" id="SSF52091">
    <property type="entry name" value="SpoIIaa-like"/>
    <property type="match status" value="1"/>
</dbReference>
<feature type="domain" description="STAS" evidence="1">
    <location>
        <begin position="11"/>
        <end position="80"/>
    </location>
</feature>
<evidence type="ECO:0000259" key="1">
    <source>
        <dbReference type="PROSITE" id="PS50801"/>
    </source>
</evidence>
<proteinExistence type="predicted"/>
<dbReference type="RefSeq" id="WP_353946008.1">
    <property type="nucleotide sequence ID" value="NZ_CP159534.1"/>
</dbReference>
<organism evidence="2">
    <name type="scientific">Streptomyces tabacisoli</name>
    <dbReference type="NCBI Taxonomy" id="3156398"/>
    <lineage>
        <taxon>Bacteria</taxon>
        <taxon>Bacillati</taxon>
        <taxon>Actinomycetota</taxon>
        <taxon>Actinomycetes</taxon>
        <taxon>Kitasatosporales</taxon>
        <taxon>Streptomycetaceae</taxon>
        <taxon>Streptomyces</taxon>
    </lineage>
</organism>
<dbReference type="PROSITE" id="PS50801">
    <property type="entry name" value="STAS"/>
    <property type="match status" value="1"/>
</dbReference>
<dbReference type="Pfam" id="PF01740">
    <property type="entry name" value="STAS"/>
    <property type="match status" value="1"/>
</dbReference>
<sequence length="232" mass="24549">MQWTDRTAAHGTIVLGVSGDVGATSLGELRRPVSRYLAQGHLAFVMDLSAVRYFDWSGIKGLAGLRLPVTGRGGTFGVAGGSSVRRAIVSSRFEHALGLCPTPGKAVLACAPEPFLRADQSVCDWCGAVVPTGERVDEIVRDSSAEYPGDPLLEGARTVVGCGHRHVTALVEHYGARPYSEVEAWAARVDRVVEDKGESFSGLPLADAVGLDLGQLRRALAWRAGHDVSSTA</sequence>